<dbReference type="EMBL" id="GG657754">
    <property type="protein sequence ID" value="EFL20337.1"/>
    <property type="molecule type" value="Genomic_DNA"/>
</dbReference>
<gene>
    <name evidence="8" type="ORF">SSOG_00049</name>
</gene>
<feature type="transmembrane region" description="Helical" evidence="7">
    <location>
        <begin position="264"/>
        <end position="283"/>
    </location>
</feature>
<proteinExistence type="predicted"/>
<evidence type="ECO:0000256" key="6">
    <source>
        <dbReference type="SAM" id="MobiDB-lite"/>
    </source>
</evidence>
<feature type="transmembrane region" description="Helical" evidence="7">
    <location>
        <begin position="219"/>
        <end position="244"/>
    </location>
</feature>
<feature type="transmembrane region" description="Helical" evidence="7">
    <location>
        <begin position="177"/>
        <end position="198"/>
    </location>
</feature>
<evidence type="ECO:0000313" key="8">
    <source>
        <dbReference type="EMBL" id="EFL20337.1"/>
    </source>
</evidence>
<evidence type="ECO:0000256" key="7">
    <source>
        <dbReference type="SAM" id="Phobius"/>
    </source>
</evidence>
<feature type="transmembrane region" description="Helical" evidence="7">
    <location>
        <begin position="331"/>
        <end position="352"/>
    </location>
</feature>
<keyword evidence="5 7" id="KW-0472">Membrane</keyword>
<dbReference type="STRING" id="457427.SSOG_00049"/>
<dbReference type="GO" id="GO:0005886">
    <property type="term" value="C:plasma membrane"/>
    <property type="evidence" value="ECO:0007669"/>
    <property type="project" value="UniProtKB-SubCell"/>
</dbReference>
<dbReference type="Proteomes" id="UP000003963">
    <property type="component" value="Unassembled WGS sequence"/>
</dbReference>
<evidence type="ECO:0000256" key="1">
    <source>
        <dbReference type="ARBA" id="ARBA00004651"/>
    </source>
</evidence>
<dbReference type="Pfam" id="PF03631">
    <property type="entry name" value="Virul_fac_BrkB"/>
    <property type="match status" value="1"/>
</dbReference>
<sequence length="395" mass="42684">MAARAAHAGDRAAGHQRPQRVACARGGTPHLMVRLPKPGHTSHQLHSDQDAEAAPGSAAHRPPSHLGYTYGPDQEVERRAPDTPADLPKRSWGAVFKGSLREFKDDELTDRAAALTYYGVLSLFPALLVLVSLVGIAGKSTTDEVLSNLKQLAPGSARDLITRTVEQLQGNGGTGSIMAITGLVLAVWSASGYVAAFIRASNAVYEMPEGRPAWKILPVRVGVTVVLMVLTVASALIVVFTGGLARQTGAALGIGDTTLTVWSIAKWPVLVILITVMLALLYWAAPNAKVKKFRWITPGSFLALVIWMIVSAGFTFYVANFASYNKTYGTMAGVIVFLVWLWISNLAILLGLEFDAETARQRAIAGGHPSHAEPYVEPRDTRKWDEQDLRHMDET</sequence>
<dbReference type="NCBIfam" id="TIGR00765">
    <property type="entry name" value="yihY_not_rbn"/>
    <property type="match status" value="1"/>
</dbReference>
<dbReference type="PANTHER" id="PTHR30213">
    <property type="entry name" value="INNER MEMBRANE PROTEIN YHJD"/>
    <property type="match status" value="1"/>
</dbReference>
<protein>
    <submittedName>
        <fullName evidence="8">Ribonuclease BN</fullName>
    </submittedName>
</protein>
<comment type="subcellular location">
    <subcellularLocation>
        <location evidence="1">Cell membrane</location>
        <topology evidence="1">Multi-pass membrane protein</topology>
    </subcellularLocation>
</comment>
<keyword evidence="2" id="KW-1003">Cell membrane</keyword>
<evidence type="ECO:0000256" key="2">
    <source>
        <dbReference type="ARBA" id="ARBA00022475"/>
    </source>
</evidence>
<reference evidence="8 9" key="1">
    <citation type="submission" date="2009-02" db="EMBL/GenBank/DDBJ databases">
        <title>Annotation of Streptomyces hygroscopicus strain ATCC 53653.</title>
        <authorList>
            <consortium name="The Broad Institute Genome Sequencing Platform"/>
            <consortium name="Broad Institute Microbial Sequencing Center"/>
            <person name="Fischbach M."/>
            <person name="Godfrey P."/>
            <person name="Ward D."/>
            <person name="Young S."/>
            <person name="Zeng Q."/>
            <person name="Koehrsen M."/>
            <person name="Alvarado L."/>
            <person name="Berlin A.M."/>
            <person name="Bochicchio J."/>
            <person name="Borenstein D."/>
            <person name="Chapman S.B."/>
            <person name="Chen Z."/>
            <person name="Engels R."/>
            <person name="Freedman E."/>
            <person name="Gellesch M."/>
            <person name="Goldberg J."/>
            <person name="Griggs A."/>
            <person name="Gujja S."/>
            <person name="Heilman E.R."/>
            <person name="Heiman D.I."/>
            <person name="Hepburn T.A."/>
            <person name="Howarth C."/>
            <person name="Jen D."/>
            <person name="Larson L."/>
            <person name="Lewis B."/>
            <person name="Mehta T."/>
            <person name="Park D."/>
            <person name="Pearson M."/>
            <person name="Richards J."/>
            <person name="Roberts A."/>
            <person name="Saif S."/>
            <person name="Shea T.D."/>
            <person name="Shenoy N."/>
            <person name="Sisk P."/>
            <person name="Stolte C."/>
            <person name="Sykes S.N."/>
            <person name="Thomson T."/>
            <person name="Walk T."/>
            <person name="White J."/>
            <person name="Yandava C."/>
            <person name="Straight P."/>
            <person name="Clardy J."/>
            <person name="Hung D."/>
            <person name="Kolter R."/>
            <person name="Mekalanos J."/>
            <person name="Walker S."/>
            <person name="Walsh C.T."/>
            <person name="Wieland-Brown L.C."/>
            <person name="Haas B."/>
            <person name="Nusbaum C."/>
            <person name="Birren B."/>
        </authorList>
    </citation>
    <scope>NUCLEOTIDE SEQUENCE [LARGE SCALE GENOMIC DNA]</scope>
    <source>
        <strain evidence="8 9">ATCC 53653</strain>
    </source>
</reference>
<evidence type="ECO:0000313" key="9">
    <source>
        <dbReference type="Proteomes" id="UP000003963"/>
    </source>
</evidence>
<feature type="transmembrane region" description="Helical" evidence="7">
    <location>
        <begin position="295"/>
        <end position="319"/>
    </location>
</feature>
<feature type="transmembrane region" description="Helical" evidence="7">
    <location>
        <begin position="115"/>
        <end position="137"/>
    </location>
</feature>
<evidence type="ECO:0000256" key="5">
    <source>
        <dbReference type="ARBA" id="ARBA00023136"/>
    </source>
</evidence>
<evidence type="ECO:0000256" key="3">
    <source>
        <dbReference type="ARBA" id="ARBA00022692"/>
    </source>
</evidence>
<dbReference type="PANTHER" id="PTHR30213:SF0">
    <property type="entry name" value="UPF0761 MEMBRANE PROTEIN YIHY"/>
    <property type="match status" value="1"/>
</dbReference>
<organism evidence="8 9">
    <name type="scientific">Streptomyces himastatinicus ATCC 53653</name>
    <dbReference type="NCBI Taxonomy" id="457427"/>
    <lineage>
        <taxon>Bacteria</taxon>
        <taxon>Bacillati</taxon>
        <taxon>Actinomycetota</taxon>
        <taxon>Actinomycetes</taxon>
        <taxon>Kitasatosporales</taxon>
        <taxon>Streptomycetaceae</taxon>
        <taxon>Streptomyces</taxon>
        <taxon>Streptomyces violaceusniger group</taxon>
    </lineage>
</organism>
<keyword evidence="9" id="KW-1185">Reference proteome</keyword>
<dbReference type="InterPro" id="IPR017039">
    <property type="entry name" value="Virul_fac_BrkB"/>
</dbReference>
<feature type="region of interest" description="Disordered" evidence="6">
    <location>
        <begin position="1"/>
        <end position="88"/>
    </location>
</feature>
<evidence type="ECO:0000256" key="4">
    <source>
        <dbReference type="ARBA" id="ARBA00022989"/>
    </source>
</evidence>
<dbReference type="HOGENOM" id="CLU_045539_3_0_11"/>
<keyword evidence="3 7" id="KW-0812">Transmembrane</keyword>
<name>D9W5Y1_9ACTN</name>
<accession>D9W5Y1</accession>
<dbReference type="AlphaFoldDB" id="D9W5Y1"/>
<keyword evidence="4 7" id="KW-1133">Transmembrane helix</keyword>